<gene>
    <name evidence="2" type="ORF">CVT24_013043</name>
</gene>
<evidence type="ECO:0000256" key="1">
    <source>
        <dbReference type="SAM" id="MobiDB-lite"/>
    </source>
</evidence>
<protein>
    <submittedName>
        <fullName evidence="2">Uncharacterized protein</fullName>
    </submittedName>
</protein>
<organism evidence="2 3">
    <name type="scientific">Panaeolus cyanescens</name>
    <dbReference type="NCBI Taxonomy" id="181874"/>
    <lineage>
        <taxon>Eukaryota</taxon>
        <taxon>Fungi</taxon>
        <taxon>Dikarya</taxon>
        <taxon>Basidiomycota</taxon>
        <taxon>Agaricomycotina</taxon>
        <taxon>Agaricomycetes</taxon>
        <taxon>Agaricomycetidae</taxon>
        <taxon>Agaricales</taxon>
        <taxon>Agaricineae</taxon>
        <taxon>Galeropsidaceae</taxon>
        <taxon>Panaeolus</taxon>
    </lineage>
</organism>
<reference evidence="2 3" key="1">
    <citation type="journal article" date="2018" name="Evol. Lett.">
        <title>Horizontal gene cluster transfer increased hallucinogenic mushroom diversity.</title>
        <authorList>
            <person name="Reynolds H.T."/>
            <person name="Vijayakumar V."/>
            <person name="Gluck-Thaler E."/>
            <person name="Korotkin H.B."/>
            <person name="Matheny P.B."/>
            <person name="Slot J.C."/>
        </authorList>
    </citation>
    <scope>NUCLEOTIDE SEQUENCE [LARGE SCALE GENOMIC DNA]</scope>
    <source>
        <strain evidence="2 3">2629</strain>
    </source>
</reference>
<feature type="non-terminal residue" evidence="2">
    <location>
        <position position="1"/>
    </location>
</feature>
<evidence type="ECO:0000313" key="3">
    <source>
        <dbReference type="Proteomes" id="UP000284842"/>
    </source>
</evidence>
<comment type="caution">
    <text evidence="2">The sequence shown here is derived from an EMBL/GenBank/DDBJ whole genome shotgun (WGS) entry which is preliminary data.</text>
</comment>
<dbReference type="Proteomes" id="UP000284842">
    <property type="component" value="Unassembled WGS sequence"/>
</dbReference>
<name>A0A409X2C1_9AGAR</name>
<accession>A0A409X2C1</accession>
<feature type="region of interest" description="Disordered" evidence="1">
    <location>
        <begin position="47"/>
        <end position="69"/>
    </location>
</feature>
<sequence length="218" mass="24108">FRLTSILSRTDPNRFLAALPPQRRAPQRSSQSTMSTNAVVVQLSTTGSSTLGSSKDQNHDDIDASSNSCNEQTYRLPVLRDSSMKEGGDSDVVIATMARDVTRRQGLLSPIPATKGRSLPHPLVVIGKDEHHTDYLVVLLCSHKRRSPFRQRSTDANDYTRYTQGRFRVENGKPTMILASSALVHKANALKHDPVKGSRMPAKLDKRDFAKLLEQSVG</sequence>
<proteinExistence type="predicted"/>
<dbReference type="InParanoid" id="A0A409X2C1"/>
<dbReference type="EMBL" id="NHTK01004795">
    <property type="protein sequence ID" value="PPQ84895.1"/>
    <property type="molecule type" value="Genomic_DNA"/>
</dbReference>
<evidence type="ECO:0000313" key="2">
    <source>
        <dbReference type="EMBL" id="PPQ84895.1"/>
    </source>
</evidence>
<keyword evidence="3" id="KW-1185">Reference proteome</keyword>
<dbReference type="AlphaFoldDB" id="A0A409X2C1"/>